<organism evidence="1 2">
    <name type="scientific">Cricetulus griseus</name>
    <name type="common">Chinese hamster</name>
    <name type="synonym">Cricetulus barabensis griseus</name>
    <dbReference type="NCBI Taxonomy" id="10029"/>
    <lineage>
        <taxon>Eukaryota</taxon>
        <taxon>Metazoa</taxon>
        <taxon>Chordata</taxon>
        <taxon>Craniata</taxon>
        <taxon>Vertebrata</taxon>
        <taxon>Euteleostomi</taxon>
        <taxon>Mammalia</taxon>
        <taxon>Eutheria</taxon>
        <taxon>Euarchontoglires</taxon>
        <taxon>Glires</taxon>
        <taxon>Rodentia</taxon>
        <taxon>Myomorpha</taxon>
        <taxon>Muroidea</taxon>
        <taxon>Cricetidae</taxon>
        <taxon>Cricetinae</taxon>
        <taxon>Cricetulus</taxon>
    </lineage>
</organism>
<dbReference type="AlphaFoldDB" id="G3HKY5"/>
<sequence>MKTGKARYKPSEAHARLNLLVITFIFKHNQNKKRKLKTFPFSLFPMPCRLLQWIGSIFRVERVLQEESSAHPLSG</sequence>
<name>G3HKY5_CRIGR</name>
<dbReference type="InParanoid" id="G3HKY5"/>
<accession>G3HKY5</accession>
<gene>
    <name evidence="1" type="ORF">I79_011368</name>
</gene>
<dbReference type="Proteomes" id="UP000001075">
    <property type="component" value="Unassembled WGS sequence"/>
</dbReference>
<proteinExistence type="predicted"/>
<protein>
    <submittedName>
        <fullName evidence="1">Uncharacterized protein</fullName>
    </submittedName>
</protein>
<dbReference type="EMBL" id="JH000473">
    <property type="protein sequence ID" value="EGV92483.1"/>
    <property type="molecule type" value="Genomic_DNA"/>
</dbReference>
<reference evidence="2" key="1">
    <citation type="journal article" date="2011" name="Nat. Biotechnol.">
        <title>The genomic sequence of the Chinese hamster ovary (CHO)-K1 cell line.</title>
        <authorList>
            <person name="Xu X."/>
            <person name="Nagarajan H."/>
            <person name="Lewis N.E."/>
            <person name="Pan S."/>
            <person name="Cai Z."/>
            <person name="Liu X."/>
            <person name="Chen W."/>
            <person name="Xie M."/>
            <person name="Wang W."/>
            <person name="Hammond S."/>
            <person name="Andersen M.R."/>
            <person name="Neff N."/>
            <person name="Passarelli B."/>
            <person name="Koh W."/>
            <person name="Fan H.C."/>
            <person name="Wang J."/>
            <person name="Gui Y."/>
            <person name="Lee K.H."/>
            <person name="Betenbaugh M.J."/>
            <person name="Quake S.R."/>
            <person name="Famili I."/>
            <person name="Palsson B.O."/>
            <person name="Wang J."/>
        </authorList>
    </citation>
    <scope>NUCLEOTIDE SEQUENCE [LARGE SCALE GENOMIC DNA]</scope>
    <source>
        <strain evidence="2">CHO K1 cell line</strain>
    </source>
</reference>
<evidence type="ECO:0000313" key="1">
    <source>
        <dbReference type="EMBL" id="EGV92483.1"/>
    </source>
</evidence>
<evidence type="ECO:0000313" key="2">
    <source>
        <dbReference type="Proteomes" id="UP000001075"/>
    </source>
</evidence>